<feature type="signal peptide" evidence="3">
    <location>
        <begin position="1"/>
        <end position="20"/>
    </location>
</feature>
<evidence type="ECO:0000256" key="3">
    <source>
        <dbReference type="SAM" id="SignalP"/>
    </source>
</evidence>
<keyword evidence="2" id="KW-0677">Repeat</keyword>
<dbReference type="EMBL" id="CAJOAZ010007764">
    <property type="protein sequence ID" value="CAF4170037.1"/>
    <property type="molecule type" value="Genomic_DNA"/>
</dbReference>
<organism evidence="4 5">
    <name type="scientific">Adineta steineri</name>
    <dbReference type="NCBI Taxonomy" id="433720"/>
    <lineage>
        <taxon>Eukaryota</taxon>
        <taxon>Metazoa</taxon>
        <taxon>Spiralia</taxon>
        <taxon>Gnathifera</taxon>
        <taxon>Rotifera</taxon>
        <taxon>Eurotatoria</taxon>
        <taxon>Bdelloidea</taxon>
        <taxon>Adinetida</taxon>
        <taxon>Adinetidae</taxon>
        <taxon>Adineta</taxon>
    </lineage>
</organism>
<feature type="chain" id="PRO_5032621743" evidence="3">
    <location>
        <begin position="21"/>
        <end position="280"/>
    </location>
</feature>
<keyword evidence="3" id="KW-0732">Signal</keyword>
<evidence type="ECO:0000313" key="4">
    <source>
        <dbReference type="EMBL" id="CAF4170037.1"/>
    </source>
</evidence>
<dbReference type="Pfam" id="PF24681">
    <property type="entry name" value="Kelch_KLHDC2_KLHL20_DRC7"/>
    <property type="match status" value="1"/>
</dbReference>
<feature type="non-terminal residue" evidence="4">
    <location>
        <position position="1"/>
    </location>
</feature>
<dbReference type="AlphaFoldDB" id="A0A820A0W3"/>
<dbReference type="InterPro" id="IPR006652">
    <property type="entry name" value="Kelch_1"/>
</dbReference>
<keyword evidence="1" id="KW-0880">Kelch repeat</keyword>
<protein>
    <submittedName>
        <fullName evidence="4">Uncharacterized protein</fullName>
    </submittedName>
</protein>
<dbReference type="PANTHER" id="PTHR46344:SF27">
    <property type="entry name" value="KELCH REPEAT SUPERFAMILY PROTEIN"/>
    <property type="match status" value="1"/>
</dbReference>
<dbReference type="PANTHER" id="PTHR46344">
    <property type="entry name" value="OS02G0202900 PROTEIN"/>
    <property type="match status" value="1"/>
</dbReference>
<evidence type="ECO:0000256" key="1">
    <source>
        <dbReference type="ARBA" id="ARBA00022441"/>
    </source>
</evidence>
<evidence type="ECO:0000256" key="2">
    <source>
        <dbReference type="ARBA" id="ARBA00022737"/>
    </source>
</evidence>
<dbReference type="InterPro" id="IPR015915">
    <property type="entry name" value="Kelch-typ_b-propeller"/>
</dbReference>
<gene>
    <name evidence="4" type="ORF">OXD698_LOCUS39112</name>
</gene>
<dbReference type="SMART" id="SM00612">
    <property type="entry name" value="Kelch"/>
    <property type="match status" value="3"/>
</dbReference>
<comment type="caution">
    <text evidence="4">The sequence shown here is derived from an EMBL/GenBank/DDBJ whole genome shotgun (WGS) entry which is preliminary data.</text>
</comment>
<dbReference type="Proteomes" id="UP000663844">
    <property type="component" value="Unassembled WGS sequence"/>
</dbReference>
<sequence>MASTGVGVWLLFMIITQIVGEDTGSIIMSLMPDSKFQCANTTCLPFINIITSNVMNCQFACLVRNQCRAATFHQSACNCELFNKTLSQNESMLADVDATSMNVISETRFLSEPSTTSTTTTTTTPIPKWIMTGNMSAARFSHTASTLVNGSVLVTGGYTVSSSFNSTELYNSLTGTWTTTGSMNAGRYAHTASTLANGSVLVAGGYNGTFLNSAEFYNPLTGTWTTTGSMNTTRQYHTASTLANGLVLVTGGYNGTSYLNIAEFYNPTTGTWTTTGSMDT</sequence>
<dbReference type="SUPFAM" id="SSF117281">
    <property type="entry name" value="Kelch motif"/>
    <property type="match status" value="1"/>
</dbReference>
<proteinExistence type="predicted"/>
<dbReference type="Gene3D" id="2.130.10.80">
    <property type="entry name" value="Galactose oxidase/kelch, beta-propeller"/>
    <property type="match status" value="2"/>
</dbReference>
<name>A0A820A0W3_9BILA</name>
<reference evidence="4" key="1">
    <citation type="submission" date="2021-02" db="EMBL/GenBank/DDBJ databases">
        <authorList>
            <person name="Nowell W R."/>
        </authorList>
    </citation>
    <scope>NUCLEOTIDE SEQUENCE</scope>
</reference>
<accession>A0A820A0W3</accession>
<evidence type="ECO:0000313" key="5">
    <source>
        <dbReference type="Proteomes" id="UP000663844"/>
    </source>
</evidence>
<dbReference type="InterPro" id="IPR037293">
    <property type="entry name" value="Gal_Oxidase_central_sf"/>
</dbReference>